<evidence type="ECO:0000256" key="6">
    <source>
        <dbReference type="SAM" id="MobiDB-lite"/>
    </source>
</evidence>
<evidence type="ECO:0000256" key="3">
    <source>
        <dbReference type="ARBA" id="ARBA00022771"/>
    </source>
</evidence>
<feature type="compositionally biased region" description="Low complexity" evidence="6">
    <location>
        <begin position="127"/>
        <end position="136"/>
    </location>
</feature>
<accession>A0ABR4B6I1</accession>
<dbReference type="InterPro" id="IPR008971">
    <property type="entry name" value="HSP40/DnaJ_pept-bd"/>
</dbReference>
<evidence type="ECO:0000259" key="8">
    <source>
        <dbReference type="PROSITE" id="PS51188"/>
    </source>
</evidence>
<gene>
    <name evidence="9" type="ORF">ABVK25_006665</name>
</gene>
<feature type="region of interest" description="Disordered" evidence="6">
    <location>
        <begin position="123"/>
        <end position="146"/>
    </location>
</feature>
<organism evidence="9 10">
    <name type="scientific">Lepraria finkii</name>
    <dbReference type="NCBI Taxonomy" id="1340010"/>
    <lineage>
        <taxon>Eukaryota</taxon>
        <taxon>Fungi</taxon>
        <taxon>Dikarya</taxon>
        <taxon>Ascomycota</taxon>
        <taxon>Pezizomycotina</taxon>
        <taxon>Lecanoromycetes</taxon>
        <taxon>OSLEUM clade</taxon>
        <taxon>Lecanoromycetidae</taxon>
        <taxon>Lecanorales</taxon>
        <taxon>Lecanorineae</taxon>
        <taxon>Stereocaulaceae</taxon>
        <taxon>Lepraria</taxon>
    </lineage>
</organism>
<evidence type="ECO:0000256" key="1">
    <source>
        <dbReference type="ARBA" id="ARBA00022723"/>
    </source>
</evidence>
<dbReference type="Pfam" id="PF00684">
    <property type="entry name" value="DnaJ_CXXCXGXG"/>
    <property type="match status" value="1"/>
</dbReference>
<comment type="caution">
    <text evidence="9">The sequence shown here is derived from an EMBL/GenBank/DDBJ whole genome shotgun (WGS) entry which is preliminary data.</text>
</comment>
<dbReference type="InterPro" id="IPR036869">
    <property type="entry name" value="J_dom_sf"/>
</dbReference>
<dbReference type="Gene3D" id="2.10.230.10">
    <property type="entry name" value="Heat shock protein DnaJ, cysteine-rich domain"/>
    <property type="match status" value="1"/>
</dbReference>
<dbReference type="Pfam" id="PF00226">
    <property type="entry name" value="DnaJ"/>
    <property type="match status" value="1"/>
</dbReference>
<evidence type="ECO:0000256" key="2">
    <source>
        <dbReference type="ARBA" id="ARBA00022737"/>
    </source>
</evidence>
<keyword evidence="2" id="KW-0677">Repeat</keyword>
<dbReference type="InterPro" id="IPR044713">
    <property type="entry name" value="DNJA1/2-like"/>
</dbReference>
<reference evidence="9 10" key="1">
    <citation type="submission" date="2024-09" db="EMBL/GenBank/DDBJ databases">
        <title>Rethinking Asexuality: The Enigmatic Case of Functional Sexual Genes in Lepraria (Stereocaulaceae).</title>
        <authorList>
            <person name="Doellman M."/>
            <person name="Sun Y."/>
            <person name="Barcenas-Pena A."/>
            <person name="Lumbsch H.T."/>
            <person name="Grewe F."/>
        </authorList>
    </citation>
    <scope>NUCLEOTIDE SEQUENCE [LARGE SCALE GENOMIC DNA]</scope>
    <source>
        <strain evidence="9 10">Grewe 0041</strain>
    </source>
</reference>
<dbReference type="PANTHER" id="PTHR43888">
    <property type="entry name" value="DNAJ-LIKE-2, ISOFORM A-RELATED"/>
    <property type="match status" value="1"/>
</dbReference>
<dbReference type="CDD" id="cd10719">
    <property type="entry name" value="DnaJ_zf"/>
    <property type="match status" value="1"/>
</dbReference>
<evidence type="ECO:0000256" key="5">
    <source>
        <dbReference type="PROSITE-ProRule" id="PRU00546"/>
    </source>
</evidence>
<keyword evidence="10" id="KW-1185">Reference proteome</keyword>
<evidence type="ECO:0000259" key="7">
    <source>
        <dbReference type="PROSITE" id="PS50076"/>
    </source>
</evidence>
<dbReference type="Proteomes" id="UP001590951">
    <property type="component" value="Unassembled WGS sequence"/>
</dbReference>
<feature type="region of interest" description="Disordered" evidence="6">
    <location>
        <begin position="406"/>
        <end position="444"/>
    </location>
</feature>
<keyword evidence="4 5" id="KW-0862">Zinc</keyword>
<feature type="zinc finger region" description="CR-type" evidence="5">
    <location>
        <begin position="159"/>
        <end position="244"/>
    </location>
</feature>
<feature type="region of interest" description="Disordered" evidence="6">
    <location>
        <begin position="1"/>
        <end position="20"/>
    </location>
</feature>
<name>A0ABR4B6I1_9LECA</name>
<dbReference type="CDD" id="cd06257">
    <property type="entry name" value="DnaJ"/>
    <property type="match status" value="1"/>
</dbReference>
<feature type="domain" description="CR-type" evidence="8">
    <location>
        <begin position="159"/>
        <end position="244"/>
    </location>
</feature>
<dbReference type="PROSITE" id="PS50076">
    <property type="entry name" value="DNAJ_2"/>
    <property type="match status" value="1"/>
</dbReference>
<dbReference type="SUPFAM" id="SSF49493">
    <property type="entry name" value="HSP40/DnaJ peptide-binding domain"/>
    <property type="match status" value="2"/>
</dbReference>
<evidence type="ECO:0000256" key="4">
    <source>
        <dbReference type="ARBA" id="ARBA00022833"/>
    </source>
</evidence>
<dbReference type="InterPro" id="IPR001623">
    <property type="entry name" value="DnaJ_domain"/>
</dbReference>
<dbReference type="CDD" id="cd10747">
    <property type="entry name" value="DnaJ_C"/>
    <property type="match status" value="1"/>
</dbReference>
<dbReference type="SMART" id="SM00271">
    <property type="entry name" value="DnaJ"/>
    <property type="match status" value="1"/>
</dbReference>
<dbReference type="PRINTS" id="PR00625">
    <property type="entry name" value="JDOMAIN"/>
</dbReference>
<dbReference type="InterPro" id="IPR018253">
    <property type="entry name" value="DnaJ_domain_CS"/>
</dbReference>
<dbReference type="PROSITE" id="PS51188">
    <property type="entry name" value="ZF_CR"/>
    <property type="match status" value="1"/>
</dbReference>
<feature type="domain" description="J" evidence="7">
    <location>
        <begin position="25"/>
        <end position="92"/>
    </location>
</feature>
<proteinExistence type="predicted"/>
<evidence type="ECO:0000313" key="10">
    <source>
        <dbReference type="Proteomes" id="UP001590951"/>
    </source>
</evidence>
<keyword evidence="1 5" id="KW-0479">Metal-binding</keyword>
<protein>
    <submittedName>
        <fullName evidence="9">Uncharacterized protein</fullName>
    </submittedName>
</protein>
<dbReference type="EMBL" id="JBHFEH010000023">
    <property type="protein sequence ID" value="KAL2053028.1"/>
    <property type="molecule type" value="Genomic_DNA"/>
</dbReference>
<dbReference type="InterPro" id="IPR002939">
    <property type="entry name" value="DnaJ_C"/>
</dbReference>
<dbReference type="SUPFAM" id="SSF57938">
    <property type="entry name" value="DnaJ/Hsp40 cysteine-rich domain"/>
    <property type="match status" value="1"/>
</dbReference>
<feature type="compositionally biased region" description="Acidic residues" evidence="6">
    <location>
        <begin position="422"/>
        <end position="433"/>
    </location>
</feature>
<dbReference type="Gene3D" id="2.60.260.20">
    <property type="entry name" value="Urease metallochaperone UreE, N-terminal domain"/>
    <property type="match status" value="2"/>
</dbReference>
<dbReference type="Gene3D" id="1.10.287.110">
    <property type="entry name" value="DnaJ domain"/>
    <property type="match status" value="1"/>
</dbReference>
<keyword evidence="3 5" id="KW-0863">Zinc-finger</keyword>
<dbReference type="InterPro" id="IPR001305">
    <property type="entry name" value="HSP_DnaJ_Cys-rich_dom"/>
</dbReference>
<evidence type="ECO:0000313" key="9">
    <source>
        <dbReference type="EMBL" id="KAL2053028.1"/>
    </source>
</evidence>
<dbReference type="InterPro" id="IPR036410">
    <property type="entry name" value="HSP_DnaJ_Cys-rich_dom_sf"/>
</dbReference>
<dbReference type="PROSITE" id="PS00636">
    <property type="entry name" value="DNAJ_1"/>
    <property type="match status" value="1"/>
</dbReference>
<dbReference type="Pfam" id="PF01556">
    <property type="entry name" value="DnaJ_C"/>
    <property type="match status" value="1"/>
</dbReference>
<dbReference type="SUPFAM" id="SSF46565">
    <property type="entry name" value="Chaperone J-domain"/>
    <property type="match status" value="1"/>
</dbReference>
<sequence>MKPEKISEIRPERPHKMDGTADHVDLYEILGIERGASKSEIKKAYHKAALSNHPDKVAEHERNEADNKFKSISTAYEILYDDDKRHLYDTHGMAAFNSSHGNGTDAGVDLEEMLQQMFGMNMGGGMPPRSGGAARPQRPRKGDDEEHPYQVMLEELYKGKTAKFASTKNVICTHCKGSGGKEKAKPKQCASCNGKGVKQALRYISPGMAFPEMVICSSCKGKGRVYNPKDKCKKCKGECITKARKVLEIYIPRGSKEGDRIVLEREADQIPDQEPGDIIFGLVQAEHPTFRRAGVDLSADMEVTLAEALCGFSRVVVKHLDGRGIHIQHPQHNARILEPGQIIKVSGEGMPYKKSDLKGDLYLVVKIKFPEHDWLVKNQAIPKLRELLPKPDKPIETDVVDDVTYDESANLDDFGAGAEGEGWVDDDEEEEGDGEGKGPQCAQQ</sequence>